<keyword evidence="1" id="KW-0175">Coiled coil</keyword>
<dbReference type="Proteomes" id="UP000814243">
    <property type="component" value="Unassembled WGS sequence"/>
</dbReference>
<evidence type="ECO:0000256" key="1">
    <source>
        <dbReference type="SAM" id="Coils"/>
    </source>
</evidence>
<proteinExistence type="predicted"/>
<dbReference type="InterPro" id="IPR057251">
    <property type="entry name" value="FP_C"/>
</dbReference>
<evidence type="ECO:0000313" key="5">
    <source>
        <dbReference type="EMBL" id="KAH9641490.1"/>
    </source>
</evidence>
<dbReference type="CDD" id="cd15489">
    <property type="entry name" value="PHD_SF"/>
    <property type="match status" value="1"/>
</dbReference>
<evidence type="ECO:0000313" key="6">
    <source>
        <dbReference type="Proteomes" id="UP000814243"/>
    </source>
</evidence>
<dbReference type="InterPro" id="IPR004244">
    <property type="entry name" value="Transposase_22"/>
</dbReference>
<gene>
    <name evidence="5" type="ORF">HF086_004443</name>
    <name evidence="4" type="ORF">HF086_005898</name>
    <name evidence="3" type="ORF">HF086_006703</name>
</gene>
<dbReference type="PANTHER" id="PTHR11505">
    <property type="entry name" value="L1 TRANSPOSABLE ELEMENT-RELATED"/>
    <property type="match status" value="1"/>
</dbReference>
<name>A0A922MRV0_SPOEX</name>
<organism evidence="5 6">
    <name type="scientific">Spodoptera exigua</name>
    <name type="common">Beet armyworm</name>
    <name type="synonym">Noctua fulgens</name>
    <dbReference type="NCBI Taxonomy" id="7107"/>
    <lineage>
        <taxon>Eukaryota</taxon>
        <taxon>Metazoa</taxon>
        <taxon>Ecdysozoa</taxon>
        <taxon>Arthropoda</taxon>
        <taxon>Hexapoda</taxon>
        <taxon>Insecta</taxon>
        <taxon>Pterygota</taxon>
        <taxon>Neoptera</taxon>
        <taxon>Endopterygota</taxon>
        <taxon>Lepidoptera</taxon>
        <taxon>Glossata</taxon>
        <taxon>Ditrysia</taxon>
        <taxon>Noctuoidea</taxon>
        <taxon>Noctuidae</taxon>
        <taxon>Amphipyrinae</taxon>
        <taxon>Spodoptera</taxon>
    </lineage>
</organism>
<dbReference type="SUPFAM" id="SSF57903">
    <property type="entry name" value="FYVE/PHD zinc finger"/>
    <property type="match status" value="1"/>
</dbReference>
<dbReference type="InterPro" id="IPR013083">
    <property type="entry name" value="Znf_RING/FYVE/PHD"/>
</dbReference>
<evidence type="ECO:0000313" key="4">
    <source>
        <dbReference type="EMBL" id="KAH9628445.1"/>
    </source>
</evidence>
<feature type="domain" description="FP protein C-terminal" evidence="2">
    <location>
        <begin position="273"/>
        <end position="324"/>
    </location>
</feature>
<dbReference type="EMBL" id="JACEFF010000232">
    <property type="protein sequence ID" value="KAH9641490.1"/>
    <property type="molecule type" value="Genomic_DNA"/>
</dbReference>
<dbReference type="Gene3D" id="3.30.40.10">
    <property type="entry name" value="Zinc/RING finger domain, C3HC4 (zinc finger)"/>
    <property type="match status" value="1"/>
</dbReference>
<evidence type="ECO:0000313" key="3">
    <source>
        <dbReference type="EMBL" id="KAH9628226.1"/>
    </source>
</evidence>
<comment type="caution">
    <text evidence="5">The sequence shown here is derived from an EMBL/GenBank/DDBJ whole genome shotgun (WGS) entry which is preliminary data.</text>
</comment>
<dbReference type="EMBL" id="JACEFF010000913">
    <property type="protein sequence ID" value="KAH9628445.1"/>
    <property type="molecule type" value="Genomic_DNA"/>
</dbReference>
<dbReference type="InterPro" id="IPR011011">
    <property type="entry name" value="Znf_FYVE_PHD"/>
</dbReference>
<accession>A0A922MRV0</accession>
<sequence>MFVCHRCNSEIRDAVQCTVCLNHYDFPCAGITEAGYRRLGDRKAVWKCSACKIGASSPNPTGKVVGGAGMTSGELDSIHLELKKLAEQMASLPQLISKVQMIQNDLTELKSMKDEMFEVKKSLTFVHTSIDQFTDKIAEIDHEIQTMQKTKEDITRLEQRLERIEVSIRDNEQRSRLNNVEIKGVPVTASENLYTIVSKIGSIINCHVNKEQIDYIARVPQRKNKDNKNIIVSLHNRYLRDDFVSAAKKYHSIKASDLGLNGDSKIFVNDHLTFENKQLLNKAKSLAREKDFTYVWVKNCKIFVKRNPTSPTLTIKSDVDLKKIY</sequence>
<evidence type="ECO:0000259" key="2">
    <source>
        <dbReference type="Pfam" id="PF25298"/>
    </source>
</evidence>
<reference evidence="5" key="1">
    <citation type="journal article" date="2021" name="G3 (Bethesda)">
        <title>Genome and transcriptome analysis of the beet armyworm Spodoptera exigua reveals targets for pest control. .</title>
        <authorList>
            <person name="Simon S."/>
            <person name="Breeschoten T."/>
            <person name="Jansen H.J."/>
            <person name="Dirks R.P."/>
            <person name="Schranz M.E."/>
            <person name="Ros V.I.D."/>
        </authorList>
    </citation>
    <scope>NUCLEOTIDE SEQUENCE</scope>
    <source>
        <strain evidence="5">TB_SE_WUR_2020</strain>
    </source>
</reference>
<protein>
    <recommendedName>
        <fullName evidence="2">FP protein C-terminal domain-containing protein</fullName>
    </recommendedName>
</protein>
<dbReference type="AlphaFoldDB" id="A0A922MRV0"/>
<dbReference type="Pfam" id="PF25298">
    <property type="entry name" value="Baculo_FP_2nd"/>
    <property type="match status" value="1"/>
</dbReference>
<feature type="coiled-coil region" evidence="1">
    <location>
        <begin position="130"/>
        <end position="174"/>
    </location>
</feature>
<dbReference type="EMBL" id="JACEFF010000922">
    <property type="protein sequence ID" value="KAH9628226.1"/>
    <property type="molecule type" value="Genomic_DNA"/>
</dbReference>